<dbReference type="RefSeq" id="WP_209975461.1">
    <property type="nucleotide sequence ID" value="NZ_JAGGLB010000019.1"/>
</dbReference>
<reference evidence="10 11" key="1">
    <citation type="submission" date="2021-03" db="EMBL/GenBank/DDBJ databases">
        <title>Genomic Encyclopedia of Type Strains, Phase IV (KMG-IV): sequencing the most valuable type-strain genomes for metagenomic binning, comparative biology and taxonomic classification.</title>
        <authorList>
            <person name="Goeker M."/>
        </authorList>
    </citation>
    <scope>NUCLEOTIDE SEQUENCE [LARGE SCALE GENOMIC DNA]</scope>
    <source>
        <strain evidence="10 11">DSM 26048</strain>
    </source>
</reference>
<dbReference type="Gene3D" id="3.40.50.300">
    <property type="entry name" value="P-loop containing nucleotide triphosphate hydrolases"/>
    <property type="match status" value="1"/>
</dbReference>
<keyword evidence="2 7" id="KW-0812">Transmembrane</keyword>
<evidence type="ECO:0000259" key="8">
    <source>
        <dbReference type="PROSITE" id="PS50893"/>
    </source>
</evidence>
<evidence type="ECO:0000256" key="1">
    <source>
        <dbReference type="ARBA" id="ARBA00004651"/>
    </source>
</evidence>
<feature type="domain" description="ABC transporter" evidence="8">
    <location>
        <begin position="355"/>
        <end position="595"/>
    </location>
</feature>
<name>A0ABS4J172_9BACL</name>
<sequence>MNKTKKNNARETFHSSKQILKTLFHLAPYLLLTLIILQLIAALIPMFQLFITKELINRVTLAFSEGSDSIDKVIFILICQLGLHVTNIGQDSAKRYVELQINNRMSLHYNELISRKATGIPLNMLEQPEYYNQLQRISSGGEIRGIKIITALLQVAQNLITIIGYIVILASFHWMLCVGMLILIAPSLFYHIRAGNSRYFQLINQTPLGRKSRYLSTLLRSREVAKEIRIFGLTSYLLSFWKEIFKLHSREKLELERTLSLSKLSIELFIGFATTCISGFLVWLGIQGRLTLGHFVALTQTIASTQALMQNTAFNIALIYENSLYTQDLMNFLELNEDSESASSYSFPVPFTKGIKVEELTFKYPNKEHLALDNVSFSIKTGEKIAIVGENGSGKSTLVKCLLGLYKLEKGCIMYDERNLSLMDKYSFRQHVTAVFQDFAQYHLSLRENIGFGKIEHIEDEALLQAAATKAGVDEIVTKLPNGYDTQLGPTFLDGHELSHGQWQKVAISRAFFRNFEVIILDEPTASLDPVTEAAIFERLSELTEGKTVIYISHRLGVCKTADRIVVMKQGRLIEQGTHTELIQENGEYKKMFQMQAQWYR</sequence>
<dbReference type="PANTHER" id="PTHR43394:SF1">
    <property type="entry name" value="ATP-BINDING CASSETTE SUB-FAMILY B MEMBER 10, MITOCHONDRIAL"/>
    <property type="match status" value="1"/>
</dbReference>
<dbReference type="InterPro" id="IPR039421">
    <property type="entry name" value="Type_1_exporter"/>
</dbReference>
<organism evidence="10 11">
    <name type="scientific">Paenibacillus eucommiae</name>
    <dbReference type="NCBI Taxonomy" id="1355755"/>
    <lineage>
        <taxon>Bacteria</taxon>
        <taxon>Bacillati</taxon>
        <taxon>Bacillota</taxon>
        <taxon>Bacilli</taxon>
        <taxon>Bacillales</taxon>
        <taxon>Paenibacillaceae</taxon>
        <taxon>Paenibacillus</taxon>
    </lineage>
</organism>
<keyword evidence="5 7" id="KW-1133">Transmembrane helix</keyword>
<keyword evidence="11" id="KW-1185">Reference proteome</keyword>
<evidence type="ECO:0000256" key="4">
    <source>
        <dbReference type="ARBA" id="ARBA00022840"/>
    </source>
</evidence>
<dbReference type="PROSITE" id="PS50929">
    <property type="entry name" value="ABC_TM1F"/>
    <property type="match status" value="1"/>
</dbReference>
<evidence type="ECO:0000313" key="11">
    <source>
        <dbReference type="Proteomes" id="UP001519287"/>
    </source>
</evidence>
<evidence type="ECO:0000256" key="7">
    <source>
        <dbReference type="SAM" id="Phobius"/>
    </source>
</evidence>
<dbReference type="GO" id="GO:0005524">
    <property type="term" value="F:ATP binding"/>
    <property type="evidence" value="ECO:0007669"/>
    <property type="project" value="UniProtKB-KW"/>
</dbReference>
<dbReference type="InterPro" id="IPR011527">
    <property type="entry name" value="ABC1_TM_dom"/>
</dbReference>
<comment type="subcellular location">
    <subcellularLocation>
        <location evidence="1">Cell membrane</location>
        <topology evidence="1">Multi-pass membrane protein</topology>
    </subcellularLocation>
</comment>
<dbReference type="SUPFAM" id="SSF90123">
    <property type="entry name" value="ABC transporter transmembrane region"/>
    <property type="match status" value="1"/>
</dbReference>
<dbReference type="Proteomes" id="UP001519287">
    <property type="component" value="Unassembled WGS sequence"/>
</dbReference>
<proteinExistence type="predicted"/>
<dbReference type="PROSITE" id="PS00211">
    <property type="entry name" value="ABC_TRANSPORTER_1"/>
    <property type="match status" value="1"/>
</dbReference>
<evidence type="ECO:0000256" key="5">
    <source>
        <dbReference type="ARBA" id="ARBA00022989"/>
    </source>
</evidence>
<gene>
    <name evidence="10" type="ORF">J2Z66_005201</name>
</gene>
<evidence type="ECO:0000313" key="10">
    <source>
        <dbReference type="EMBL" id="MBP1993579.1"/>
    </source>
</evidence>
<keyword evidence="3" id="KW-0547">Nucleotide-binding</keyword>
<keyword evidence="4 10" id="KW-0067">ATP-binding</keyword>
<accession>A0ABS4J172</accession>
<feature type="domain" description="ABC transmembrane type-1" evidence="9">
    <location>
        <begin position="32"/>
        <end position="321"/>
    </location>
</feature>
<keyword evidence="6 7" id="KW-0472">Membrane</keyword>
<dbReference type="InterPro" id="IPR027417">
    <property type="entry name" value="P-loop_NTPase"/>
</dbReference>
<feature type="transmembrane region" description="Helical" evidence="7">
    <location>
        <begin position="29"/>
        <end position="51"/>
    </location>
</feature>
<comment type="caution">
    <text evidence="10">The sequence shown here is derived from an EMBL/GenBank/DDBJ whole genome shotgun (WGS) entry which is preliminary data.</text>
</comment>
<dbReference type="InterPro" id="IPR017871">
    <property type="entry name" value="ABC_transporter-like_CS"/>
</dbReference>
<dbReference type="SMART" id="SM00382">
    <property type="entry name" value="AAA"/>
    <property type="match status" value="1"/>
</dbReference>
<dbReference type="Pfam" id="PF00005">
    <property type="entry name" value="ABC_tran"/>
    <property type="match status" value="1"/>
</dbReference>
<dbReference type="SUPFAM" id="SSF52540">
    <property type="entry name" value="P-loop containing nucleoside triphosphate hydrolases"/>
    <property type="match status" value="1"/>
</dbReference>
<evidence type="ECO:0000256" key="2">
    <source>
        <dbReference type="ARBA" id="ARBA00022692"/>
    </source>
</evidence>
<feature type="transmembrane region" description="Helical" evidence="7">
    <location>
        <begin position="172"/>
        <end position="192"/>
    </location>
</feature>
<evidence type="ECO:0000259" key="9">
    <source>
        <dbReference type="PROSITE" id="PS50929"/>
    </source>
</evidence>
<feature type="transmembrane region" description="Helical" evidence="7">
    <location>
        <begin position="266"/>
        <end position="286"/>
    </location>
</feature>
<dbReference type="Gene3D" id="1.20.1560.10">
    <property type="entry name" value="ABC transporter type 1, transmembrane domain"/>
    <property type="match status" value="1"/>
</dbReference>
<dbReference type="EMBL" id="JAGGLB010000019">
    <property type="protein sequence ID" value="MBP1993579.1"/>
    <property type="molecule type" value="Genomic_DNA"/>
</dbReference>
<dbReference type="InterPro" id="IPR036640">
    <property type="entry name" value="ABC1_TM_sf"/>
</dbReference>
<evidence type="ECO:0000256" key="3">
    <source>
        <dbReference type="ARBA" id="ARBA00022741"/>
    </source>
</evidence>
<protein>
    <submittedName>
        <fullName evidence="10">ATP-binding cassette subfamily B protein</fullName>
    </submittedName>
</protein>
<dbReference type="PANTHER" id="PTHR43394">
    <property type="entry name" value="ATP-DEPENDENT PERMEASE MDL1, MITOCHONDRIAL"/>
    <property type="match status" value="1"/>
</dbReference>
<dbReference type="InterPro" id="IPR003439">
    <property type="entry name" value="ABC_transporter-like_ATP-bd"/>
</dbReference>
<dbReference type="PROSITE" id="PS50893">
    <property type="entry name" value="ABC_TRANSPORTER_2"/>
    <property type="match status" value="1"/>
</dbReference>
<evidence type="ECO:0000256" key="6">
    <source>
        <dbReference type="ARBA" id="ARBA00023136"/>
    </source>
</evidence>
<dbReference type="InterPro" id="IPR003593">
    <property type="entry name" value="AAA+_ATPase"/>
</dbReference>